<evidence type="ECO:0000256" key="1">
    <source>
        <dbReference type="SAM" id="MobiDB-lite"/>
    </source>
</evidence>
<reference evidence="3" key="1">
    <citation type="submission" date="2023-07" db="EMBL/GenBank/DDBJ databases">
        <title>Paracoccus sp. MBLB3053 whole genome sequence.</title>
        <authorList>
            <person name="Hwang C.Y."/>
            <person name="Cho E.-S."/>
            <person name="Seo M.-J."/>
        </authorList>
    </citation>
    <scope>NUCLEOTIDE SEQUENCE [LARGE SCALE GENOMIC DNA]</scope>
    <source>
        <strain evidence="3">MBLB3053</strain>
    </source>
</reference>
<keyword evidence="3" id="KW-1185">Reference proteome</keyword>
<sequence length="84" mass="9285">MTTDTEEKLADVEQSMTEDTGGDGKRVAVRALARALWASENQHAAAGDEKVAQEWKDARVRMVRVANSTIRRLKAKGFILVKAE</sequence>
<gene>
    <name evidence="2" type="ORF">RGQ15_13500</name>
</gene>
<accession>A0ABU2HVE9</accession>
<comment type="caution">
    <text evidence="2">The sequence shown here is derived from an EMBL/GenBank/DDBJ whole genome shotgun (WGS) entry which is preliminary data.</text>
</comment>
<feature type="region of interest" description="Disordered" evidence="1">
    <location>
        <begin position="1"/>
        <end position="24"/>
    </location>
</feature>
<feature type="compositionally biased region" description="Basic and acidic residues" evidence="1">
    <location>
        <begin position="1"/>
        <end position="11"/>
    </location>
</feature>
<dbReference type="Proteomes" id="UP001269144">
    <property type="component" value="Unassembled WGS sequence"/>
</dbReference>
<protein>
    <submittedName>
        <fullName evidence="2">Uncharacterized protein</fullName>
    </submittedName>
</protein>
<dbReference type="RefSeq" id="WP_311160821.1">
    <property type="nucleotide sequence ID" value="NZ_JAVQLW010000001.1"/>
</dbReference>
<proteinExistence type="predicted"/>
<organism evidence="2 3">
    <name type="scientific">Paracoccus aurantius</name>
    <dbReference type="NCBI Taxonomy" id="3073814"/>
    <lineage>
        <taxon>Bacteria</taxon>
        <taxon>Pseudomonadati</taxon>
        <taxon>Pseudomonadota</taxon>
        <taxon>Alphaproteobacteria</taxon>
        <taxon>Rhodobacterales</taxon>
        <taxon>Paracoccaceae</taxon>
        <taxon>Paracoccus</taxon>
    </lineage>
</organism>
<dbReference type="EMBL" id="JAVQLW010000001">
    <property type="protein sequence ID" value="MDS9468579.1"/>
    <property type="molecule type" value="Genomic_DNA"/>
</dbReference>
<evidence type="ECO:0000313" key="2">
    <source>
        <dbReference type="EMBL" id="MDS9468579.1"/>
    </source>
</evidence>
<name>A0ABU2HVE9_9RHOB</name>
<evidence type="ECO:0000313" key="3">
    <source>
        <dbReference type="Proteomes" id="UP001269144"/>
    </source>
</evidence>